<proteinExistence type="predicted"/>
<dbReference type="Gene3D" id="3.90.280.10">
    <property type="entry name" value="PEBP-like"/>
    <property type="match status" value="1"/>
</dbReference>
<accession>A0A9Q0KM29</accession>
<protein>
    <submittedName>
        <fullName evidence="1">Uncharacterized protein</fullName>
    </submittedName>
</protein>
<reference evidence="1" key="1">
    <citation type="journal article" date="2023" name="Plant J.">
        <title>The genome of the king protea, Protea cynaroides.</title>
        <authorList>
            <person name="Chang J."/>
            <person name="Duong T.A."/>
            <person name="Schoeman C."/>
            <person name="Ma X."/>
            <person name="Roodt D."/>
            <person name="Barker N."/>
            <person name="Li Z."/>
            <person name="Van de Peer Y."/>
            <person name="Mizrachi E."/>
        </authorList>
    </citation>
    <scope>NUCLEOTIDE SEQUENCE</scope>
    <source>
        <tissue evidence="1">Young leaves</tissue>
    </source>
</reference>
<gene>
    <name evidence="1" type="ORF">NE237_005903</name>
</gene>
<evidence type="ECO:0000313" key="1">
    <source>
        <dbReference type="EMBL" id="KAJ4972729.1"/>
    </source>
</evidence>
<organism evidence="1 2">
    <name type="scientific">Protea cynaroides</name>
    <dbReference type="NCBI Taxonomy" id="273540"/>
    <lineage>
        <taxon>Eukaryota</taxon>
        <taxon>Viridiplantae</taxon>
        <taxon>Streptophyta</taxon>
        <taxon>Embryophyta</taxon>
        <taxon>Tracheophyta</taxon>
        <taxon>Spermatophyta</taxon>
        <taxon>Magnoliopsida</taxon>
        <taxon>Proteales</taxon>
        <taxon>Proteaceae</taxon>
        <taxon>Protea</taxon>
    </lineage>
</organism>
<dbReference type="AlphaFoldDB" id="A0A9Q0KM29"/>
<comment type="caution">
    <text evidence="1">The sequence shown here is derived from an EMBL/GenBank/DDBJ whole genome shotgun (WGS) entry which is preliminary data.</text>
</comment>
<evidence type="ECO:0000313" key="2">
    <source>
        <dbReference type="Proteomes" id="UP001141806"/>
    </source>
</evidence>
<sequence length="216" mass="23856">MSLHFLTSTESFHSRFVSFCAAEQVLADKPFHHRRPPLASSIADHLLLPRHHRPSSCISAIADPPTSSALRPPLASSSIFNPLASSSIFNPLASPVITDRCRHPEWTGCFERSVDFCSCNSNLNEKSQEVIENLTCVLRMGENRCVAGKEIVPYMGLASPISIHRYVFALFQQRGGGPVSGKFDHQMLIAISVPAILQLRTDWASMSPPSILKNEF</sequence>
<keyword evidence="2" id="KW-1185">Reference proteome</keyword>
<dbReference type="SUPFAM" id="SSF49777">
    <property type="entry name" value="PEBP-like"/>
    <property type="match status" value="1"/>
</dbReference>
<dbReference type="OrthoDB" id="2506647at2759"/>
<dbReference type="InterPro" id="IPR036610">
    <property type="entry name" value="PEBP-like_sf"/>
</dbReference>
<dbReference type="EMBL" id="JAMYWD010000004">
    <property type="protein sequence ID" value="KAJ4972729.1"/>
    <property type="molecule type" value="Genomic_DNA"/>
</dbReference>
<name>A0A9Q0KM29_9MAGN</name>
<dbReference type="Proteomes" id="UP001141806">
    <property type="component" value="Unassembled WGS sequence"/>
</dbReference>